<dbReference type="AlphaFoldDB" id="A0A285X323"/>
<keyword evidence="2" id="KW-1185">Reference proteome</keyword>
<gene>
    <name evidence="1" type="ORF">SAMN06296241_1220</name>
</gene>
<dbReference type="OrthoDB" id="1349895at2"/>
<evidence type="ECO:0000313" key="1">
    <source>
        <dbReference type="EMBL" id="SOC79688.1"/>
    </source>
</evidence>
<accession>A0A285X323</accession>
<dbReference type="RefSeq" id="WP_097055403.1">
    <property type="nucleotide sequence ID" value="NZ_OCMF01000001.1"/>
</dbReference>
<evidence type="ECO:0000313" key="2">
    <source>
        <dbReference type="Proteomes" id="UP000219193"/>
    </source>
</evidence>
<proteinExistence type="predicted"/>
<organism evidence="1 2">
    <name type="scientific">Salinimicrobium sediminis</name>
    <dbReference type="NCBI Taxonomy" id="1343891"/>
    <lineage>
        <taxon>Bacteria</taxon>
        <taxon>Pseudomonadati</taxon>
        <taxon>Bacteroidota</taxon>
        <taxon>Flavobacteriia</taxon>
        <taxon>Flavobacteriales</taxon>
        <taxon>Flavobacteriaceae</taxon>
        <taxon>Salinimicrobium</taxon>
    </lineage>
</organism>
<name>A0A285X323_9FLAO</name>
<dbReference type="Proteomes" id="UP000219193">
    <property type="component" value="Unassembled WGS sequence"/>
</dbReference>
<protein>
    <submittedName>
        <fullName evidence="1">Outer membrane protein beta-barrel domain-containing protein</fullName>
    </submittedName>
</protein>
<dbReference type="EMBL" id="OCMF01000001">
    <property type="protein sequence ID" value="SOC79688.1"/>
    <property type="molecule type" value="Genomic_DNA"/>
</dbReference>
<reference evidence="2" key="1">
    <citation type="submission" date="2017-09" db="EMBL/GenBank/DDBJ databases">
        <authorList>
            <person name="Varghese N."/>
            <person name="Submissions S."/>
        </authorList>
    </citation>
    <scope>NUCLEOTIDE SEQUENCE [LARGE SCALE GENOMIC DNA]</scope>
    <source>
        <strain evidence="2">CGMCC 1.12641</strain>
    </source>
</reference>
<sequence>MKNNILFFLLCSFSFFTVHSQIKYEAGYIIDNTGDRTEVLILNKDWRDNPSEINYKKGESGEVLTVGVEEVKEFGIGNSSRYKSFLVSIDQSKDQTNALGTSAEPDFLKKRVFLKQLLAGKAALYSYREGVLTRFFYATDEQNPEALVFKRYKKDNRIAENNSFRQQLYTNLNCRSLSADAFRKIDYSEDDLVEFFADYNSCENSDFNIIEDETPGGKFNFYLKGGMLFSSIAVERGLEAKDADFSFDPGFVLGVEAEYVMPFNRNKWSLLLESTYQSHAKEGQLVNNTNFEFNDAYLTLDMTFISVAGGVRHYLFLNESSKFFLNAGVAFDFPLNTELSLDRGEKYQMKAELDDFTTQAYFLGGVGFNYANRFSAEVRYYTSKKTTGERTVPDNYMLQWDAGITSFAVILAYRFL</sequence>